<comment type="caution">
    <text evidence="1">The sequence shown here is derived from an EMBL/GenBank/DDBJ whole genome shotgun (WGS) entry which is preliminary data.</text>
</comment>
<evidence type="ECO:0008006" key="3">
    <source>
        <dbReference type="Google" id="ProtNLM"/>
    </source>
</evidence>
<name>A0A8S1YI46_PAROT</name>
<proteinExistence type="predicted"/>
<dbReference type="AlphaFoldDB" id="A0A8S1YI46"/>
<dbReference type="InterPro" id="IPR001680">
    <property type="entry name" value="WD40_rpt"/>
</dbReference>
<dbReference type="GO" id="GO:0097361">
    <property type="term" value="C:cytosolic [4Fe-4S] assembly targeting complex"/>
    <property type="evidence" value="ECO:0007669"/>
    <property type="project" value="TreeGrafter"/>
</dbReference>
<dbReference type="EMBL" id="CAJJDP010000180">
    <property type="protein sequence ID" value="CAD8214396.1"/>
    <property type="molecule type" value="Genomic_DNA"/>
</dbReference>
<dbReference type="PANTHER" id="PTHR19920">
    <property type="entry name" value="WD40 PROTEIN CIAO1"/>
    <property type="match status" value="1"/>
</dbReference>
<accession>A0A8S1YI46</accession>
<organism evidence="1 2">
    <name type="scientific">Paramecium octaurelia</name>
    <dbReference type="NCBI Taxonomy" id="43137"/>
    <lineage>
        <taxon>Eukaryota</taxon>
        <taxon>Sar</taxon>
        <taxon>Alveolata</taxon>
        <taxon>Ciliophora</taxon>
        <taxon>Intramacronucleata</taxon>
        <taxon>Oligohymenophorea</taxon>
        <taxon>Peniculida</taxon>
        <taxon>Parameciidae</taxon>
        <taxon>Paramecium</taxon>
    </lineage>
</organism>
<dbReference type="SMART" id="SM00320">
    <property type="entry name" value="WD40"/>
    <property type="match status" value="4"/>
</dbReference>
<dbReference type="Proteomes" id="UP000683925">
    <property type="component" value="Unassembled WGS sequence"/>
</dbReference>
<evidence type="ECO:0000313" key="1">
    <source>
        <dbReference type="EMBL" id="CAD8214396.1"/>
    </source>
</evidence>
<keyword evidence="2" id="KW-1185">Reference proteome</keyword>
<dbReference type="OMA" id="VESMQIN"/>
<dbReference type="GO" id="GO:0016226">
    <property type="term" value="P:iron-sulfur cluster assembly"/>
    <property type="evidence" value="ECO:0007669"/>
    <property type="project" value="TreeGrafter"/>
</dbReference>
<reference evidence="1" key="1">
    <citation type="submission" date="2021-01" db="EMBL/GenBank/DDBJ databases">
        <authorList>
            <consortium name="Genoscope - CEA"/>
            <person name="William W."/>
        </authorList>
    </citation>
    <scope>NUCLEOTIDE SEQUENCE</scope>
</reference>
<sequence length="446" mass="52302">MNSIACYNGNYQNPAQFFCNNPFCQKDRLFWECCINVKHSSLAINVQEISAFSNYVEIMKKDFQDLKQQINLQLEQLIIAFNTIGDVIGNYDSHSYKNVSLAISKQLSNGINAIIHFKDNEIKLKKLQQENLDVLTKIVESLQLHDESSPEKSQIIYEHCYEMDFNKDASFLAAGFISGSIKVYNFNQERLQLMQEIKKHHNSVYCVIFSKKSNQFLSADEKGNWLLKINLQDGFDWIFSLITNVNEDMIISGDDQGEIKFWKIDNCKCFYTLKQHKGRVLSLSLNQEQNQLISCAADRQVLVSQFQNMHTWMVIQTLLLDWIPRRLCFINDITFTIQCENQQYLYIYELFENEKEYKKTKVVDVKGNQGCYFCFPQKFVQSKQILMSKNSDQVNFIRRNNQNQIQCYYSINFGTGQLWGTISNDGKYFAIWDNQSCQIQIRKYIE</sequence>
<dbReference type="OrthoDB" id="406844at2759"/>
<evidence type="ECO:0000313" key="2">
    <source>
        <dbReference type="Proteomes" id="UP000683925"/>
    </source>
</evidence>
<protein>
    <recommendedName>
        <fullName evidence="3">WD40-repeat-containing domain</fullName>
    </recommendedName>
</protein>
<dbReference type="PANTHER" id="PTHR19920:SF0">
    <property type="entry name" value="CYTOSOLIC IRON-SULFUR PROTEIN ASSEMBLY PROTEIN CIAO1-RELATED"/>
    <property type="match status" value="1"/>
</dbReference>
<gene>
    <name evidence="1" type="ORF">POCTA_138.1.T1760015</name>
</gene>
<dbReference type="Pfam" id="PF00400">
    <property type="entry name" value="WD40"/>
    <property type="match status" value="1"/>
</dbReference>